<dbReference type="Proteomes" id="UP001595615">
    <property type="component" value="Unassembled WGS sequence"/>
</dbReference>
<keyword evidence="1" id="KW-0472">Membrane</keyword>
<dbReference type="RefSeq" id="WP_380858558.1">
    <property type="nucleotide sequence ID" value="NZ_JBHRXV010000004.1"/>
</dbReference>
<feature type="transmembrane region" description="Helical" evidence="1">
    <location>
        <begin position="45"/>
        <end position="63"/>
    </location>
</feature>
<proteinExistence type="predicted"/>
<feature type="transmembrane region" description="Helical" evidence="1">
    <location>
        <begin position="69"/>
        <end position="89"/>
    </location>
</feature>
<keyword evidence="3" id="KW-1185">Reference proteome</keyword>
<sequence length="92" mass="9672">MAFLDVNAASPFATRRPGVTLRIHADWYAMADEPAPAPMSRWRKLAAIASGAVTAVGVHLWVAEVLSSQLLGVAATGVIAAIAISLFSVSRR</sequence>
<gene>
    <name evidence="2" type="ORF">ACFOMD_06350</name>
</gene>
<comment type="caution">
    <text evidence="2">The sequence shown here is derived from an EMBL/GenBank/DDBJ whole genome shotgun (WGS) entry which is preliminary data.</text>
</comment>
<name>A0ABV7X8L3_9SPHN</name>
<protein>
    <submittedName>
        <fullName evidence="2">Uncharacterized protein</fullName>
    </submittedName>
</protein>
<accession>A0ABV7X8L3</accession>
<dbReference type="EMBL" id="JBHRXV010000004">
    <property type="protein sequence ID" value="MFC3712181.1"/>
    <property type="molecule type" value="Genomic_DNA"/>
</dbReference>
<evidence type="ECO:0000313" key="3">
    <source>
        <dbReference type="Proteomes" id="UP001595615"/>
    </source>
</evidence>
<reference evidence="3" key="1">
    <citation type="journal article" date="2019" name="Int. J. Syst. Evol. Microbiol.">
        <title>The Global Catalogue of Microorganisms (GCM) 10K type strain sequencing project: providing services to taxonomists for standard genome sequencing and annotation.</title>
        <authorList>
            <consortium name="The Broad Institute Genomics Platform"/>
            <consortium name="The Broad Institute Genome Sequencing Center for Infectious Disease"/>
            <person name="Wu L."/>
            <person name="Ma J."/>
        </authorList>
    </citation>
    <scope>NUCLEOTIDE SEQUENCE [LARGE SCALE GENOMIC DNA]</scope>
    <source>
        <strain evidence="3">KCTC 42644</strain>
    </source>
</reference>
<organism evidence="2 3">
    <name type="scientific">Sphingoaurantiacus capsulatus</name>
    <dbReference type="NCBI Taxonomy" id="1771310"/>
    <lineage>
        <taxon>Bacteria</taxon>
        <taxon>Pseudomonadati</taxon>
        <taxon>Pseudomonadota</taxon>
        <taxon>Alphaproteobacteria</taxon>
        <taxon>Sphingomonadales</taxon>
        <taxon>Sphingosinicellaceae</taxon>
        <taxon>Sphingoaurantiacus</taxon>
    </lineage>
</organism>
<keyword evidence="1" id="KW-0812">Transmembrane</keyword>
<evidence type="ECO:0000256" key="1">
    <source>
        <dbReference type="SAM" id="Phobius"/>
    </source>
</evidence>
<keyword evidence="1" id="KW-1133">Transmembrane helix</keyword>
<evidence type="ECO:0000313" key="2">
    <source>
        <dbReference type="EMBL" id="MFC3712181.1"/>
    </source>
</evidence>